<feature type="region of interest" description="Disordered" evidence="1">
    <location>
        <begin position="483"/>
        <end position="537"/>
    </location>
</feature>
<feature type="compositionally biased region" description="Basic and acidic residues" evidence="1">
    <location>
        <begin position="37"/>
        <end position="52"/>
    </location>
</feature>
<dbReference type="OrthoDB" id="3433125at2759"/>
<keyword evidence="3" id="KW-1185">Reference proteome</keyword>
<dbReference type="GeneID" id="68287934"/>
<protein>
    <submittedName>
        <fullName evidence="2">Uncharacterized protein</fullName>
    </submittedName>
</protein>
<feature type="compositionally biased region" description="Acidic residues" evidence="1">
    <location>
        <begin position="87"/>
        <end position="103"/>
    </location>
</feature>
<reference evidence="2 3" key="1">
    <citation type="submission" date="2021-01" db="EMBL/GenBank/DDBJ databases">
        <title>Cercospora kikuchii MAFF 305040 whole genome shotgun sequence.</title>
        <authorList>
            <person name="Kashiwa T."/>
            <person name="Suzuki T."/>
        </authorList>
    </citation>
    <scope>NUCLEOTIDE SEQUENCE [LARGE SCALE GENOMIC DNA]</scope>
    <source>
        <strain evidence="2 3">MAFF 305040</strain>
    </source>
</reference>
<proteinExistence type="predicted"/>
<feature type="region of interest" description="Disordered" evidence="1">
    <location>
        <begin position="20"/>
        <end position="103"/>
    </location>
</feature>
<dbReference type="InterPro" id="IPR053221">
    <property type="entry name" value="Burnettramic_acid_biosynth"/>
</dbReference>
<dbReference type="AlphaFoldDB" id="A0A9P3CFG2"/>
<dbReference type="PANTHER" id="PTHR38887:SF1">
    <property type="entry name" value="RAS MODIFICATION PROTEIN ERF4"/>
    <property type="match status" value="1"/>
</dbReference>
<evidence type="ECO:0000313" key="3">
    <source>
        <dbReference type="Proteomes" id="UP000825890"/>
    </source>
</evidence>
<dbReference type="PANTHER" id="PTHR38887">
    <property type="entry name" value="CHROMOSOME 21, WHOLE GENOME SHOTGUN SEQUENCE"/>
    <property type="match status" value="1"/>
</dbReference>
<evidence type="ECO:0000313" key="2">
    <source>
        <dbReference type="EMBL" id="GIZ38965.1"/>
    </source>
</evidence>
<feature type="compositionally biased region" description="Polar residues" evidence="1">
    <location>
        <begin position="396"/>
        <end position="406"/>
    </location>
</feature>
<name>A0A9P3CFG2_9PEZI</name>
<accession>A0A9P3CFG2</accession>
<organism evidence="2 3">
    <name type="scientific">Cercospora kikuchii</name>
    <dbReference type="NCBI Taxonomy" id="84275"/>
    <lineage>
        <taxon>Eukaryota</taxon>
        <taxon>Fungi</taxon>
        <taxon>Dikarya</taxon>
        <taxon>Ascomycota</taxon>
        <taxon>Pezizomycotina</taxon>
        <taxon>Dothideomycetes</taxon>
        <taxon>Dothideomycetidae</taxon>
        <taxon>Mycosphaerellales</taxon>
        <taxon>Mycosphaerellaceae</taxon>
        <taxon>Cercospora</taxon>
    </lineage>
</organism>
<evidence type="ECO:0000256" key="1">
    <source>
        <dbReference type="SAM" id="MobiDB-lite"/>
    </source>
</evidence>
<comment type="caution">
    <text evidence="2">The sequence shown here is derived from an EMBL/GenBank/DDBJ whole genome shotgun (WGS) entry which is preliminary data.</text>
</comment>
<feature type="compositionally biased region" description="Polar residues" evidence="1">
    <location>
        <begin position="483"/>
        <end position="493"/>
    </location>
</feature>
<feature type="compositionally biased region" description="Low complexity" evidence="1">
    <location>
        <begin position="496"/>
        <end position="514"/>
    </location>
</feature>
<feature type="compositionally biased region" description="Basic and acidic residues" evidence="1">
    <location>
        <begin position="20"/>
        <end position="29"/>
    </location>
</feature>
<gene>
    <name evidence="2" type="ORF">CKM354_000235900</name>
</gene>
<dbReference type="Proteomes" id="UP000825890">
    <property type="component" value="Unassembled WGS sequence"/>
</dbReference>
<dbReference type="EMBL" id="BOLY01000002">
    <property type="protein sequence ID" value="GIZ38965.1"/>
    <property type="molecule type" value="Genomic_DNA"/>
</dbReference>
<dbReference type="RefSeq" id="XP_044653452.1">
    <property type="nucleotide sequence ID" value="XM_044797517.1"/>
</dbReference>
<feature type="region of interest" description="Disordered" evidence="1">
    <location>
        <begin position="396"/>
        <end position="419"/>
    </location>
</feature>
<sequence>MPIGLVAKLAGKGIAMGAEYREHRKEQKQARAAATEELEHGTSTRPEERQMESTEALPAYTDRQNTAHRTLEAGPPASADQKWDDISSQEDSDSDDTESIEDDEELQALDEALEPTDSNGLPTYDESEAQYTPVDELVREVMNTNAPAVPREITLTPPQIPLPVILPQRRPRKKARGFIRAYSPVLADCGISQEVFLKFLKNFHKSSQASPIFPIIQISAAIAGLVPSVIAMAVTTAVQIGAGVGAEVQSRTRTNTFLDSMNEELFKPAGLYAMIVKYKSDSDIQQSTTGIAGLANLIKAEKVDVTTNQTIAKYNRAHSDESGSRSMSSRMKDMRLASNTTRGTAMLPESAPLIFPELDRQAAQAGPETFKDKTKDAKKFLANYFDRRAQLDYASQDPNSSLTVPEQQRAFKSARADPNHPMYSGGLVALLSGGKMTPIASKRERRMERDLLRDQRRLAVGREPRTRKRYGDAYREELFSRTGFRSEQASSAGRLSPAASSSQGSSVAASSSQSTFQREARSRNARRRNRKGGPLGAVKRAMREDVLYLMIVNMPSEAELAEAREELERAQQH</sequence>